<dbReference type="EMBL" id="CP007029">
    <property type="protein sequence ID" value="AHE98629.1"/>
    <property type="molecule type" value="Genomic_DNA"/>
</dbReference>
<dbReference type="HOGENOM" id="CLU_2023470_0_0_6"/>
<sequence>MQNQMFDAYNEMAQGSYDALRRLGEINMRAGERLLQQQLDLTHSMLEASTKGMELMTKAKGYQELMAGQAKLAQDYGQECLKGYRSAVDVLTEARDAAAEVMDQQAQAASKNLQAAGETLKKATAKPAA</sequence>
<dbReference type="KEGG" id="tti:THITH_10665"/>
<dbReference type="NCBIfam" id="TIGR01841">
    <property type="entry name" value="phasin"/>
    <property type="match status" value="1"/>
</dbReference>
<dbReference type="Pfam" id="PF09361">
    <property type="entry name" value="Phasin_2"/>
    <property type="match status" value="1"/>
</dbReference>
<evidence type="ECO:0000259" key="1">
    <source>
        <dbReference type="Pfam" id="PF09361"/>
    </source>
</evidence>
<keyword evidence="3" id="KW-1185">Reference proteome</keyword>
<accession>W0DJ47</accession>
<dbReference type="STRING" id="713585.THITH_10665"/>
<protein>
    <submittedName>
        <fullName evidence="2">Phasin</fullName>
    </submittedName>
</protein>
<dbReference type="InterPro" id="IPR010127">
    <property type="entry name" value="Phasin_subfam-1"/>
</dbReference>
<name>W0DJ47_9GAMM</name>
<evidence type="ECO:0000313" key="3">
    <source>
        <dbReference type="Proteomes" id="UP000005289"/>
    </source>
</evidence>
<gene>
    <name evidence="2" type="ORF">THITH_10665</name>
</gene>
<evidence type="ECO:0000313" key="2">
    <source>
        <dbReference type="EMBL" id="AHE98629.1"/>
    </source>
</evidence>
<dbReference type="InterPro" id="IPR018968">
    <property type="entry name" value="Phasin"/>
</dbReference>
<organism evidence="2 3">
    <name type="scientific">Thioalkalivibrio paradoxus ARh 1</name>
    <dbReference type="NCBI Taxonomy" id="713585"/>
    <lineage>
        <taxon>Bacteria</taxon>
        <taxon>Pseudomonadati</taxon>
        <taxon>Pseudomonadota</taxon>
        <taxon>Gammaproteobacteria</taxon>
        <taxon>Chromatiales</taxon>
        <taxon>Ectothiorhodospiraceae</taxon>
        <taxon>Thioalkalivibrio</taxon>
    </lineage>
</organism>
<feature type="domain" description="Phasin" evidence="1">
    <location>
        <begin position="10"/>
        <end position="105"/>
    </location>
</feature>
<reference evidence="2 3" key="1">
    <citation type="submission" date="2013-12" db="EMBL/GenBank/DDBJ databases">
        <authorList>
            <consortium name="DOE Joint Genome Institute"/>
            <person name="Muyzer G."/>
            <person name="Huntemann M."/>
            <person name="Han J."/>
            <person name="Chen A."/>
            <person name="Kyrpides N."/>
            <person name="Mavromatis K."/>
            <person name="Markowitz V."/>
            <person name="Palaniappan K."/>
            <person name="Ivanova N."/>
            <person name="Schaumberg A."/>
            <person name="Pati A."/>
            <person name="Liolios K."/>
            <person name="Nordberg H.P."/>
            <person name="Cantor M.N."/>
            <person name="Hua S.X."/>
            <person name="Woyke T."/>
        </authorList>
    </citation>
    <scope>NUCLEOTIDE SEQUENCE [LARGE SCALE GENOMIC DNA]</scope>
    <source>
        <strain evidence="2 3">ARh 1</strain>
    </source>
</reference>
<dbReference type="Proteomes" id="UP000005289">
    <property type="component" value="Chromosome"/>
</dbReference>
<dbReference type="AlphaFoldDB" id="W0DJ47"/>
<proteinExistence type="predicted"/>